<gene>
    <name evidence="2" type="ordered locus">Psefu_4181</name>
</gene>
<keyword evidence="3" id="KW-1185">Reference proteome</keyword>
<dbReference type="GO" id="GO:0016740">
    <property type="term" value="F:transferase activity"/>
    <property type="evidence" value="ECO:0007669"/>
    <property type="project" value="UniProtKB-KW"/>
</dbReference>
<protein>
    <submittedName>
        <fullName evidence="2">Pyruvyltransferase</fullName>
    </submittedName>
</protein>
<reference evidence="2 3" key="1">
    <citation type="submission" date="2011-04" db="EMBL/GenBank/DDBJ databases">
        <title>Complete sequence of Pseudomonas fulva 12-X.</title>
        <authorList>
            <consortium name="US DOE Joint Genome Institute"/>
            <person name="Lucas S."/>
            <person name="Han J."/>
            <person name="Lapidus A."/>
            <person name="Cheng J.-F."/>
            <person name="Goodwin L."/>
            <person name="Pitluck S."/>
            <person name="Peters L."/>
            <person name="Mikhailova N."/>
            <person name="Pagani I."/>
            <person name="Davenport K."/>
            <person name="Han C."/>
            <person name="Tapia R."/>
            <person name="Land M."/>
            <person name="Hauser L."/>
            <person name="Kyrpides N."/>
            <person name="Ivanova N."/>
            <person name="Pagani I."/>
            <person name="Lcollab F.I."/>
            <person name="Woyke T."/>
        </authorList>
    </citation>
    <scope>NUCLEOTIDE SEQUENCE [LARGE SCALE GENOMIC DNA]</scope>
    <source>
        <strain evidence="3">12-X</strain>
    </source>
</reference>
<dbReference type="eggNOG" id="COG2327">
    <property type="taxonomic scope" value="Bacteria"/>
</dbReference>
<accession>F6AKQ9</accession>
<dbReference type="OrthoDB" id="9803627at2"/>
<name>F6AKQ9_PSEF1</name>
<dbReference type="KEGG" id="pfv:Psefu_4181"/>
<dbReference type="AlphaFoldDB" id="F6AKQ9"/>
<evidence type="ECO:0000313" key="3">
    <source>
        <dbReference type="Proteomes" id="UP000000686"/>
    </source>
</evidence>
<dbReference type="Proteomes" id="UP000000686">
    <property type="component" value="Chromosome"/>
</dbReference>
<organism evidence="2 3">
    <name type="scientific">Pseudomonas fulva (strain 12-X)</name>
    <dbReference type="NCBI Taxonomy" id="743720"/>
    <lineage>
        <taxon>Bacteria</taxon>
        <taxon>Pseudomonadati</taxon>
        <taxon>Pseudomonadota</taxon>
        <taxon>Gammaproteobacteria</taxon>
        <taxon>Pseudomonadales</taxon>
        <taxon>Pseudomonadaceae</taxon>
        <taxon>Pseudomonas</taxon>
    </lineage>
</organism>
<feature type="domain" description="Polysaccharide pyruvyl transferase" evidence="1">
    <location>
        <begin position="123"/>
        <end position="198"/>
    </location>
</feature>
<dbReference type="RefSeq" id="WP_013793255.1">
    <property type="nucleotide sequence ID" value="NC_015556.1"/>
</dbReference>
<dbReference type="STRING" id="743720.Psefu_4181"/>
<evidence type="ECO:0000313" key="2">
    <source>
        <dbReference type="EMBL" id="AEF24133.1"/>
    </source>
</evidence>
<dbReference type="InterPro" id="IPR007345">
    <property type="entry name" value="Polysacch_pyruvyl_Trfase"/>
</dbReference>
<sequence>MTIKLYWHRGSGRDDPSKRNFGDFLSPLIVEAVAGRQVEYATLPSADMMAIGTILAKEPKAKRFGFKRRLHVWGSGCGQPGESFSGRHYYHAVRGGETRQRIEGGGAAPALGDPGLLSDILIDRPVAKKYRIGFVPHYVDQQLPEALAFLQSNPDVRFINVFDEPKSVLQQIASCDYVVSSSLHGLVVADSFGVPNVRVRLSQGIIDELKFDDYYSAFGIAAPLSVHSTELINFAAVIEARLQDYCRPGLDGVKGALLKSFPSI</sequence>
<proteinExistence type="predicted"/>
<evidence type="ECO:0000259" key="1">
    <source>
        <dbReference type="Pfam" id="PF04230"/>
    </source>
</evidence>
<keyword evidence="2" id="KW-0808">Transferase</keyword>
<dbReference type="HOGENOM" id="CLU_071049_1_0_6"/>
<dbReference type="EMBL" id="CP002727">
    <property type="protein sequence ID" value="AEF24133.1"/>
    <property type="molecule type" value="Genomic_DNA"/>
</dbReference>
<dbReference type="Pfam" id="PF04230">
    <property type="entry name" value="PS_pyruv_trans"/>
    <property type="match status" value="1"/>
</dbReference>